<name>A0A392PJU4_9FABA</name>
<reference evidence="1 2" key="1">
    <citation type="journal article" date="2018" name="Front. Plant Sci.">
        <title>Red Clover (Trifolium pratense) and Zigzag Clover (T. medium) - A Picture of Genomic Similarities and Differences.</title>
        <authorList>
            <person name="Dluhosova J."/>
            <person name="Istvanek J."/>
            <person name="Nedelnik J."/>
            <person name="Repkova J."/>
        </authorList>
    </citation>
    <scope>NUCLEOTIDE SEQUENCE [LARGE SCALE GENOMIC DNA]</scope>
    <source>
        <strain evidence="2">cv. 10/8</strain>
        <tissue evidence="1">Leaf</tissue>
    </source>
</reference>
<accession>A0A392PJU4</accession>
<keyword evidence="2" id="KW-1185">Reference proteome</keyword>
<sequence length="89" mass="10386">MTETIATSIEIGRKRAEKYIRACMWVSRIRMLDARGGTCDSGWQQNFVEVVADELQTKWLCHTRERMCDGREMWDSMGAGTVHPWRQGY</sequence>
<comment type="caution">
    <text evidence="1">The sequence shown here is derived from an EMBL/GenBank/DDBJ whole genome shotgun (WGS) entry which is preliminary data.</text>
</comment>
<evidence type="ECO:0000313" key="2">
    <source>
        <dbReference type="Proteomes" id="UP000265520"/>
    </source>
</evidence>
<dbReference type="EMBL" id="LXQA010081294">
    <property type="protein sequence ID" value="MCI11730.1"/>
    <property type="molecule type" value="Genomic_DNA"/>
</dbReference>
<protein>
    <submittedName>
        <fullName evidence="1">Uncharacterized protein</fullName>
    </submittedName>
</protein>
<dbReference type="AlphaFoldDB" id="A0A392PJU4"/>
<organism evidence="1 2">
    <name type="scientific">Trifolium medium</name>
    <dbReference type="NCBI Taxonomy" id="97028"/>
    <lineage>
        <taxon>Eukaryota</taxon>
        <taxon>Viridiplantae</taxon>
        <taxon>Streptophyta</taxon>
        <taxon>Embryophyta</taxon>
        <taxon>Tracheophyta</taxon>
        <taxon>Spermatophyta</taxon>
        <taxon>Magnoliopsida</taxon>
        <taxon>eudicotyledons</taxon>
        <taxon>Gunneridae</taxon>
        <taxon>Pentapetalae</taxon>
        <taxon>rosids</taxon>
        <taxon>fabids</taxon>
        <taxon>Fabales</taxon>
        <taxon>Fabaceae</taxon>
        <taxon>Papilionoideae</taxon>
        <taxon>50 kb inversion clade</taxon>
        <taxon>NPAAA clade</taxon>
        <taxon>Hologalegina</taxon>
        <taxon>IRL clade</taxon>
        <taxon>Trifolieae</taxon>
        <taxon>Trifolium</taxon>
    </lineage>
</organism>
<evidence type="ECO:0000313" key="1">
    <source>
        <dbReference type="EMBL" id="MCI11730.1"/>
    </source>
</evidence>
<proteinExistence type="predicted"/>
<dbReference type="Proteomes" id="UP000265520">
    <property type="component" value="Unassembled WGS sequence"/>
</dbReference>